<comment type="caution">
    <text evidence="1">The sequence shown here is derived from an EMBL/GenBank/DDBJ whole genome shotgun (WGS) entry which is preliminary data.</text>
</comment>
<gene>
    <name evidence="1" type="ORF">LOK49_LG05G03649</name>
</gene>
<protein>
    <submittedName>
        <fullName evidence="1">Uncharacterized protein</fullName>
    </submittedName>
</protein>
<evidence type="ECO:0000313" key="1">
    <source>
        <dbReference type="EMBL" id="KAI8012792.1"/>
    </source>
</evidence>
<name>A0ACC0HJT6_9ERIC</name>
<organism evidence="1 2">
    <name type="scientific">Camellia lanceoleosa</name>
    <dbReference type="NCBI Taxonomy" id="1840588"/>
    <lineage>
        <taxon>Eukaryota</taxon>
        <taxon>Viridiplantae</taxon>
        <taxon>Streptophyta</taxon>
        <taxon>Embryophyta</taxon>
        <taxon>Tracheophyta</taxon>
        <taxon>Spermatophyta</taxon>
        <taxon>Magnoliopsida</taxon>
        <taxon>eudicotyledons</taxon>
        <taxon>Gunneridae</taxon>
        <taxon>Pentapetalae</taxon>
        <taxon>asterids</taxon>
        <taxon>Ericales</taxon>
        <taxon>Theaceae</taxon>
        <taxon>Camellia</taxon>
    </lineage>
</organism>
<evidence type="ECO:0000313" key="2">
    <source>
        <dbReference type="Proteomes" id="UP001060215"/>
    </source>
</evidence>
<dbReference type="EMBL" id="CM045761">
    <property type="protein sequence ID" value="KAI8012792.1"/>
    <property type="molecule type" value="Genomic_DNA"/>
</dbReference>
<keyword evidence="2" id="KW-1185">Reference proteome</keyword>
<sequence>MVVIVNNEGPHLCSTNGPTETNRCIQNPTKPFSLSLSPMASSVNNIAATFATVPITSSSSSPSSTNYSSNQTAFAHPISPKPISISWNPHSSLPSSHKSSLLHLYGPPGPPPPLSAAHRHRRKINHHHLPPPTSLLPNLTFSFLDRNHKLQTTNLSILSKSKRLLLVGVSAAFSPICARFVKSVVDSAKSKLADLIACVAVNNVFVMKAWGEDLAVGENVMMLSDGAGDLARALRVPLDSSGGDCLGLGVRSRRFWLSALNGVVTSLSVDFSDDVTSYLLK</sequence>
<proteinExistence type="predicted"/>
<dbReference type="Proteomes" id="UP001060215">
    <property type="component" value="Chromosome 4"/>
</dbReference>
<accession>A0ACC0HJT6</accession>
<reference evidence="1 2" key="1">
    <citation type="journal article" date="2022" name="Plant J.">
        <title>Chromosome-level genome of Camellia lanceoleosa provides a valuable resource for understanding genome evolution and self-incompatibility.</title>
        <authorList>
            <person name="Gong W."/>
            <person name="Xiao S."/>
            <person name="Wang L."/>
            <person name="Liao Z."/>
            <person name="Chang Y."/>
            <person name="Mo W."/>
            <person name="Hu G."/>
            <person name="Li W."/>
            <person name="Zhao G."/>
            <person name="Zhu H."/>
            <person name="Hu X."/>
            <person name="Ji K."/>
            <person name="Xiang X."/>
            <person name="Song Q."/>
            <person name="Yuan D."/>
            <person name="Jin S."/>
            <person name="Zhang L."/>
        </authorList>
    </citation>
    <scope>NUCLEOTIDE SEQUENCE [LARGE SCALE GENOMIC DNA]</scope>
    <source>
        <strain evidence="1">SQ_2022a</strain>
    </source>
</reference>